<organism evidence="2 3">
    <name type="scientific">Prorocentrum cordatum</name>
    <dbReference type="NCBI Taxonomy" id="2364126"/>
    <lineage>
        <taxon>Eukaryota</taxon>
        <taxon>Sar</taxon>
        <taxon>Alveolata</taxon>
        <taxon>Dinophyceae</taxon>
        <taxon>Prorocentrales</taxon>
        <taxon>Prorocentraceae</taxon>
        <taxon>Prorocentrum</taxon>
    </lineage>
</organism>
<feature type="compositionally biased region" description="Low complexity" evidence="1">
    <location>
        <begin position="416"/>
        <end position="436"/>
    </location>
</feature>
<feature type="compositionally biased region" description="Low complexity" evidence="1">
    <location>
        <begin position="14"/>
        <end position="25"/>
    </location>
</feature>
<sequence>MGLPRAAPGRHPPGEAAGAVGEAGPADAMQQRVRVLPRWDRVLRTVGGSTWKLSERLGPDLGPRHQERVLRRWSARTLLIHVANIEKFLDWASEERPGVDHGSFQDHEATVELLVRYVMDLLDGGTAPTMPAARLQSLRFLNRAAGLAPPLPAGEVCVQHLALAHAREAPASARLPAIYTADQVRRLERAATTLRNPLYRVVVRTELRKLFAALRNDDAVWDKFGEWTQEGTTDAGCLYGTAYKTKATEATATRLRGGMPWIAPLRGISQPPSGWAHGYASDHRALGLAEDAEFAVPSPQRLSAAATPGAAEPDEWEAAMRRALRAAGLSPREAKGIGLHSAKRTILTWAGSSGIFTDREHEVLGHHRSAGVGRVVCAYNVTVLAAPVSKLRKLLEHIVRGNFNPDAPAGMQWRDGAQPGSQPAAPAPAAAPSHAEPCPPANAPVAASADGQAGTGTAPAPQPTPARSQAAAQVPASAAAPAQVHALPDHGPPANEAAHSSQQPEAAGALAMGAAAPPPADATAAPGAAANNLGGWQHPVSKLGYLVADSTGLCKSVSYYHAAIPAVPPCPPAERQRSRRRMERLIVETPNGPVPNLCDFAVNQAKWSLQPPGPAYVICKPKVRARARASGPTVQAWELVGDELQKLR</sequence>
<reference evidence="2" key="1">
    <citation type="submission" date="2023-10" db="EMBL/GenBank/DDBJ databases">
        <authorList>
            <person name="Chen Y."/>
            <person name="Shah S."/>
            <person name="Dougan E. K."/>
            <person name="Thang M."/>
            <person name="Chan C."/>
        </authorList>
    </citation>
    <scope>NUCLEOTIDE SEQUENCE [LARGE SCALE GENOMIC DNA]</scope>
</reference>
<dbReference type="EMBL" id="CAUYUJ010018618">
    <property type="protein sequence ID" value="CAK0885053.1"/>
    <property type="molecule type" value="Genomic_DNA"/>
</dbReference>
<feature type="region of interest" description="Disordered" evidence="1">
    <location>
        <begin position="1"/>
        <end position="25"/>
    </location>
</feature>
<comment type="caution">
    <text evidence="2">The sequence shown here is derived from an EMBL/GenBank/DDBJ whole genome shotgun (WGS) entry which is preliminary data.</text>
</comment>
<gene>
    <name evidence="2" type="ORF">PCOR1329_LOCUS66782</name>
</gene>
<feature type="compositionally biased region" description="Low complexity" evidence="1">
    <location>
        <begin position="504"/>
        <end position="526"/>
    </location>
</feature>
<proteinExistence type="predicted"/>
<evidence type="ECO:0000313" key="3">
    <source>
        <dbReference type="Proteomes" id="UP001189429"/>
    </source>
</evidence>
<protein>
    <submittedName>
        <fullName evidence="2">Uncharacterized protein</fullName>
    </submittedName>
</protein>
<evidence type="ECO:0000256" key="1">
    <source>
        <dbReference type="SAM" id="MobiDB-lite"/>
    </source>
</evidence>
<evidence type="ECO:0000313" key="2">
    <source>
        <dbReference type="EMBL" id="CAK0885053.1"/>
    </source>
</evidence>
<keyword evidence="3" id="KW-1185">Reference proteome</keyword>
<dbReference type="Proteomes" id="UP001189429">
    <property type="component" value="Unassembled WGS sequence"/>
</dbReference>
<feature type="region of interest" description="Disordered" evidence="1">
    <location>
        <begin position="409"/>
        <end position="526"/>
    </location>
</feature>
<accession>A0ABN9WJD3</accession>
<name>A0ABN9WJD3_9DINO</name>
<feature type="compositionally biased region" description="Low complexity" evidence="1">
    <location>
        <begin position="449"/>
        <end position="486"/>
    </location>
</feature>